<dbReference type="SUPFAM" id="SSF49299">
    <property type="entry name" value="PKD domain"/>
    <property type="match status" value="1"/>
</dbReference>
<dbReference type="GO" id="GO:0016837">
    <property type="term" value="F:carbon-oxygen lyase activity, acting on polysaccharides"/>
    <property type="evidence" value="ECO:0007669"/>
    <property type="project" value="TreeGrafter"/>
</dbReference>
<sequence length="742" mass="74627">MASAVAIVGGAGAAPAASTTIYVDKTMSSCSDTGPATSTTPLCTIAQAMKRLTAGATVEIGNGTYAETVTPPVGGTASAPITITAWSGRMPVVGTGASYGVVLSGWSYLTVSGLTISGTVHEGIYVIGGSHNTVSNNEVTLAGNPVSGQTASGIRLTNTADATVTGNNTHDNSDSGIYLTGSTTRALVARNVSSANARQYQRNANGINVIAAGNTILGNITHDNEDSGIQFYPGGNNNVAVGNVTYNNGDHGIDDYNVTGGRITGNTVFRNCTSGINIEGTSGNYVVENNIAVDNAVYPAYQGISCSRRAGNIGVWDSAPATTTVDHNLVWLSKSGTQYVFGSKYTSLSAMQAATGQEQHGVQANPQFVDPASWNLQLQEGSAAIDRGDSGAAGEQAKDLLGNARVDDPNVPNTYAEGPRLYDDLGAYEFQPSVTPPPPPPPPPAAPTAVLTVTPSSGTAPLTVKADASGSSDPQGQTLTYGFDFGDGTSTGPQSSPTASHTYSAAGTFTVSVSVTNTSGLTSTATQSVSVAAPPTSKPTYVGGIANNYSTSTHTSGYITVYKSTGVKVGDLVVLTLQLTGTAASGTVSGTDAAGNAYQAVSSVTDPSGDRLVVLAGVAQQPLAVGDKITVTFPSAATYRLSGDEYAGVSRVDQTAAASGTGTSFSSGTAQASSGGEVAFGAVATFAGTSNPTWSSGWSGIGTYSVSGRYLAKAHQLPASGAYSATGSATGAWLATVVTLAP</sequence>
<dbReference type="InterPro" id="IPR006626">
    <property type="entry name" value="PbH1"/>
</dbReference>
<reference evidence="7" key="1">
    <citation type="submission" date="2013-08" db="EMBL/GenBank/DDBJ databases">
        <title>Intrasporangium oryzae NRRL B-24470.</title>
        <authorList>
            <person name="Liu H."/>
            <person name="Wang G."/>
        </authorList>
    </citation>
    <scope>NUCLEOTIDE SEQUENCE [LARGE SCALE GENOMIC DNA]</scope>
    <source>
        <strain evidence="7">Q5-1</strain>
    </source>
</reference>
<dbReference type="InterPro" id="IPR035986">
    <property type="entry name" value="PKD_dom_sf"/>
</dbReference>
<dbReference type="CDD" id="cd00146">
    <property type="entry name" value="PKD"/>
    <property type="match status" value="1"/>
</dbReference>
<dbReference type="Pfam" id="PF13229">
    <property type="entry name" value="Beta_helix"/>
    <property type="match status" value="1"/>
</dbReference>
<dbReference type="Pfam" id="PF18911">
    <property type="entry name" value="PKD_4"/>
    <property type="match status" value="1"/>
</dbReference>
<dbReference type="InterPro" id="IPR013783">
    <property type="entry name" value="Ig-like_fold"/>
</dbReference>
<dbReference type="InterPro" id="IPR022441">
    <property type="entry name" value="Para_beta_helix_rpt-2"/>
</dbReference>
<protein>
    <recommendedName>
        <fullName evidence="5">PKD domain-containing protein</fullName>
    </recommendedName>
</protein>
<keyword evidence="7" id="KW-1185">Reference proteome</keyword>
<feature type="region of interest" description="Disordered" evidence="4">
    <location>
        <begin position="428"/>
        <end position="500"/>
    </location>
</feature>
<dbReference type="Gene3D" id="2.60.40.10">
    <property type="entry name" value="Immunoglobulins"/>
    <property type="match status" value="1"/>
</dbReference>
<dbReference type="GO" id="GO:0005975">
    <property type="term" value="P:carbohydrate metabolic process"/>
    <property type="evidence" value="ECO:0007669"/>
    <property type="project" value="UniProtKB-ARBA"/>
</dbReference>
<evidence type="ECO:0000256" key="2">
    <source>
        <dbReference type="ARBA" id="ARBA00022525"/>
    </source>
</evidence>
<dbReference type="InterPro" id="IPR011050">
    <property type="entry name" value="Pectin_lyase_fold/virulence"/>
</dbReference>
<dbReference type="SMART" id="SM00089">
    <property type="entry name" value="PKD"/>
    <property type="match status" value="1"/>
</dbReference>
<dbReference type="PROSITE" id="PS50093">
    <property type="entry name" value="PKD"/>
    <property type="match status" value="1"/>
</dbReference>
<evidence type="ECO:0000256" key="3">
    <source>
        <dbReference type="ARBA" id="ARBA00022729"/>
    </source>
</evidence>
<proteinExistence type="predicted"/>
<feature type="compositionally biased region" description="Pro residues" evidence="4">
    <location>
        <begin position="434"/>
        <end position="446"/>
    </location>
</feature>
<feature type="compositionally biased region" description="Polar residues" evidence="4">
    <location>
        <begin position="469"/>
        <end position="480"/>
    </location>
</feature>
<feature type="domain" description="PKD" evidence="5">
    <location>
        <begin position="447"/>
        <end position="538"/>
    </location>
</feature>
<evidence type="ECO:0000256" key="4">
    <source>
        <dbReference type="SAM" id="MobiDB-lite"/>
    </source>
</evidence>
<keyword evidence="2" id="KW-0964">Secreted</keyword>
<comment type="caution">
    <text evidence="6">The sequence shown here is derived from an EMBL/GenBank/DDBJ whole genome shotgun (WGS) entry which is preliminary data.</text>
</comment>
<comment type="subcellular location">
    <subcellularLocation>
        <location evidence="1">Secreted</location>
    </subcellularLocation>
</comment>
<organism evidence="6 7">
    <name type="scientific">Intrasporangium chromatireducens Q5-1</name>
    <dbReference type="NCBI Taxonomy" id="584657"/>
    <lineage>
        <taxon>Bacteria</taxon>
        <taxon>Bacillati</taxon>
        <taxon>Actinomycetota</taxon>
        <taxon>Actinomycetes</taxon>
        <taxon>Micrococcales</taxon>
        <taxon>Intrasporangiaceae</taxon>
        <taxon>Intrasporangium</taxon>
    </lineage>
</organism>
<feature type="compositionally biased region" description="Polar residues" evidence="4">
    <location>
        <begin position="488"/>
        <end position="500"/>
    </location>
</feature>
<keyword evidence="3" id="KW-0732">Signal</keyword>
<gene>
    <name evidence="6" type="ORF">N864_09235</name>
</gene>
<accession>W9GTP4</accession>
<dbReference type="InterPro" id="IPR052052">
    <property type="entry name" value="Polysaccharide_Lyase_9"/>
</dbReference>
<dbReference type="InterPro" id="IPR022409">
    <property type="entry name" value="PKD/Chitinase_dom"/>
</dbReference>
<evidence type="ECO:0000259" key="5">
    <source>
        <dbReference type="PROSITE" id="PS50093"/>
    </source>
</evidence>
<dbReference type="InterPro" id="IPR000601">
    <property type="entry name" value="PKD_dom"/>
</dbReference>
<dbReference type="InterPro" id="IPR012334">
    <property type="entry name" value="Pectin_lyas_fold"/>
</dbReference>
<dbReference type="NCBIfam" id="TIGR03804">
    <property type="entry name" value="para_beta_helix"/>
    <property type="match status" value="1"/>
</dbReference>
<evidence type="ECO:0000313" key="6">
    <source>
        <dbReference type="EMBL" id="EWT07259.1"/>
    </source>
</evidence>
<dbReference type="Gene3D" id="2.160.20.10">
    <property type="entry name" value="Single-stranded right-handed beta-helix, Pectin lyase-like"/>
    <property type="match status" value="2"/>
</dbReference>
<name>W9GTP4_9MICO</name>
<dbReference type="SMART" id="SM00710">
    <property type="entry name" value="PbH1"/>
    <property type="match status" value="8"/>
</dbReference>
<dbReference type="PANTHER" id="PTHR40088">
    <property type="entry name" value="PECTATE LYASE (EUROFUNG)"/>
    <property type="match status" value="1"/>
</dbReference>
<dbReference type="AlphaFoldDB" id="W9GTP4"/>
<dbReference type="Proteomes" id="UP000019494">
    <property type="component" value="Unassembled WGS sequence"/>
</dbReference>
<evidence type="ECO:0000313" key="7">
    <source>
        <dbReference type="Proteomes" id="UP000019494"/>
    </source>
</evidence>
<dbReference type="GO" id="GO:0005576">
    <property type="term" value="C:extracellular region"/>
    <property type="evidence" value="ECO:0007669"/>
    <property type="project" value="UniProtKB-SubCell"/>
</dbReference>
<dbReference type="InterPro" id="IPR039448">
    <property type="entry name" value="Beta_helix"/>
</dbReference>
<feature type="region of interest" description="Disordered" evidence="4">
    <location>
        <begin position="401"/>
        <end position="420"/>
    </location>
</feature>
<evidence type="ECO:0000256" key="1">
    <source>
        <dbReference type="ARBA" id="ARBA00004613"/>
    </source>
</evidence>
<dbReference type="EMBL" id="AWQS01000017">
    <property type="protein sequence ID" value="EWT07259.1"/>
    <property type="molecule type" value="Genomic_DNA"/>
</dbReference>
<dbReference type="PANTHER" id="PTHR40088:SF2">
    <property type="entry name" value="SECRETED SUGAR HYDROLASE"/>
    <property type="match status" value="1"/>
</dbReference>
<dbReference type="SUPFAM" id="SSF51126">
    <property type="entry name" value="Pectin lyase-like"/>
    <property type="match status" value="1"/>
</dbReference>
<dbReference type="PATRIC" id="fig|584657.3.peg.782"/>